<dbReference type="InterPro" id="IPR024078">
    <property type="entry name" value="LmbE-like_dom_sf"/>
</dbReference>
<evidence type="ECO:0000313" key="2">
    <source>
        <dbReference type="EMBL" id="TCK22278.1"/>
    </source>
</evidence>
<dbReference type="PANTHER" id="PTHR12993">
    <property type="entry name" value="N-ACETYLGLUCOSAMINYL-PHOSPHATIDYLINOSITOL DE-N-ACETYLASE-RELATED"/>
    <property type="match status" value="1"/>
</dbReference>
<dbReference type="Gene3D" id="3.40.50.10320">
    <property type="entry name" value="LmbE-like"/>
    <property type="match status" value="1"/>
</dbReference>
<dbReference type="AlphaFoldDB" id="A0A4R1HK83"/>
<evidence type="ECO:0000313" key="3">
    <source>
        <dbReference type="Proteomes" id="UP000295560"/>
    </source>
</evidence>
<dbReference type="RefSeq" id="WP_132431017.1">
    <property type="nucleotide sequence ID" value="NZ_SMFZ01000002.1"/>
</dbReference>
<comment type="caution">
    <text evidence="2">The sequence shown here is derived from an EMBL/GenBank/DDBJ whole genome shotgun (WGS) entry which is preliminary data.</text>
</comment>
<dbReference type="GO" id="GO:0016811">
    <property type="term" value="F:hydrolase activity, acting on carbon-nitrogen (but not peptide) bonds, in linear amides"/>
    <property type="evidence" value="ECO:0007669"/>
    <property type="project" value="TreeGrafter"/>
</dbReference>
<proteinExistence type="predicted"/>
<reference evidence="2 3" key="1">
    <citation type="submission" date="2019-03" db="EMBL/GenBank/DDBJ databases">
        <title>Sequencing the genomes of 1000 actinobacteria strains.</title>
        <authorList>
            <person name="Klenk H.-P."/>
        </authorList>
    </citation>
    <scope>NUCLEOTIDE SEQUENCE [LARGE SCALE GENOMIC DNA]</scope>
    <source>
        <strain evidence="2 3">DSM 44969</strain>
    </source>
</reference>
<accession>A0A4R1HK83</accession>
<dbReference type="PANTHER" id="PTHR12993:SF11">
    <property type="entry name" value="N-ACETYLGLUCOSAMINYL-PHOSPHATIDYLINOSITOL DE-N-ACETYLASE"/>
    <property type="match status" value="1"/>
</dbReference>
<name>A0A4R1HK83_PSEEN</name>
<sequence>MTIELSTLVRRGGTAATADGRPRDRRTGAVSLDRRTRAEVAPPRTLLGVWAHPDDEAFLSSGLILDARDRGDRVVVVTATRGELGTDDPAAWPPDRLGAHRARELAASLAVLGVTEHRWLGYTDGDCPNVPEGAAVDAVSAIIDETRPDTIVTFGSDGVTGHLDHRAVGAWTRRARRDARPGSTLLQAVLPPRFTSRFAEINDSFGIFMNSPAAHVRPDVHLRLRGERLDRKVAALRAQDSQAQRLVDGVGLRTFRRWWADEAFVVEPGSDALAA</sequence>
<dbReference type="Proteomes" id="UP000295560">
    <property type="component" value="Unassembled WGS sequence"/>
</dbReference>
<keyword evidence="3" id="KW-1185">Reference proteome</keyword>
<evidence type="ECO:0000256" key="1">
    <source>
        <dbReference type="ARBA" id="ARBA00022833"/>
    </source>
</evidence>
<dbReference type="GO" id="GO:0016137">
    <property type="term" value="P:glycoside metabolic process"/>
    <property type="evidence" value="ECO:0007669"/>
    <property type="project" value="UniProtKB-ARBA"/>
</dbReference>
<dbReference type="OrthoDB" id="116799at2"/>
<dbReference type="Pfam" id="PF02585">
    <property type="entry name" value="PIG-L"/>
    <property type="match status" value="1"/>
</dbReference>
<gene>
    <name evidence="2" type="ORF">EV378_6279</name>
</gene>
<organism evidence="2 3">
    <name type="scientific">Pseudonocardia endophytica</name>
    <dbReference type="NCBI Taxonomy" id="401976"/>
    <lineage>
        <taxon>Bacteria</taxon>
        <taxon>Bacillati</taxon>
        <taxon>Actinomycetota</taxon>
        <taxon>Actinomycetes</taxon>
        <taxon>Pseudonocardiales</taxon>
        <taxon>Pseudonocardiaceae</taxon>
        <taxon>Pseudonocardia</taxon>
    </lineage>
</organism>
<dbReference type="EMBL" id="SMFZ01000002">
    <property type="protein sequence ID" value="TCK22278.1"/>
    <property type="molecule type" value="Genomic_DNA"/>
</dbReference>
<keyword evidence="1" id="KW-0862">Zinc</keyword>
<protein>
    <submittedName>
        <fullName evidence="2">LmbE family N-acetylglucosaminyl deacetylase</fullName>
    </submittedName>
</protein>
<dbReference type="SUPFAM" id="SSF102588">
    <property type="entry name" value="LmbE-like"/>
    <property type="match status" value="1"/>
</dbReference>
<dbReference type="InterPro" id="IPR003737">
    <property type="entry name" value="GlcNAc_PI_deacetylase-related"/>
</dbReference>